<dbReference type="Pfam" id="PF02272">
    <property type="entry name" value="DHHA1"/>
    <property type="match status" value="1"/>
</dbReference>
<sequence>MPREWQFVSHDTGLVESLARNIRSSTLLAQVLISRGMNQPEDAKDFLSAKLKTLQEPELVPGVTEAADEIVTAIRNKRRITIYGDYDVDGMTSTSILFHCISQAGGVVDYYIPCRLEEGYGLNCEALRELHNEDPTRLVVTVDCGISSVEEAALAKELGLDLIITDHHTIPDELPAAKILVHPRIGEDSRAFPHLCGAGVAFKLAWAVSKRLGDGERSDARMRNFLKMAVGLTMLGTVADVVPLVGENRLIVKYGLETLQQQAGVGLAALMKEIGLMGKASLTAEDIGFGLSPRLNAAGRLGQARLAVELLTTNQTDRASQLATYLDGLNKQRQTVERKILKHAREEIQNHPEWLDQPCLVIGHNDWHPGVIGIVASRIAEQFEKPTILIAINSNTGIGQGSGRSFAGTNLHEAVSTCTDLLESFGGHAAAIGLRVKQRQIDQFREQLCENAKLVESAEESVPRRIDAEVTLAELTVKSIRELEFLGPFGCENERPVFVSTGLELAEKPKTMGEGGRHLAVRLKHYGCILRAISFGRGDWAEEMENAGERISVCFKPIINEFRGRENVELHIIDWKPDEALSAVN</sequence>
<dbReference type="InterPro" id="IPR038763">
    <property type="entry name" value="DHH_sf"/>
</dbReference>
<dbReference type="SUPFAM" id="SSF64182">
    <property type="entry name" value="DHH phosphoesterases"/>
    <property type="match status" value="1"/>
</dbReference>
<evidence type="ECO:0000313" key="9">
    <source>
        <dbReference type="EMBL" id="TWT64473.1"/>
    </source>
</evidence>
<keyword evidence="4 9" id="KW-0378">Hydrolase</keyword>
<gene>
    <name evidence="9" type="primary">recJ</name>
    <name evidence="9" type="ORF">Pan54_52370</name>
</gene>
<dbReference type="InterPro" id="IPR004610">
    <property type="entry name" value="RecJ"/>
</dbReference>
<keyword evidence="5 9" id="KW-0269">Exonuclease</keyword>
<organism evidence="9 10">
    <name type="scientific">Rubinisphaera italica</name>
    <dbReference type="NCBI Taxonomy" id="2527969"/>
    <lineage>
        <taxon>Bacteria</taxon>
        <taxon>Pseudomonadati</taxon>
        <taxon>Planctomycetota</taxon>
        <taxon>Planctomycetia</taxon>
        <taxon>Planctomycetales</taxon>
        <taxon>Planctomycetaceae</taxon>
        <taxon>Rubinisphaera</taxon>
    </lineage>
</organism>
<proteinExistence type="inferred from homology"/>
<feature type="domain" description="RecJ OB" evidence="8">
    <location>
        <begin position="466"/>
        <end position="574"/>
    </location>
</feature>
<dbReference type="RefSeq" id="WP_146506183.1">
    <property type="nucleotide sequence ID" value="NZ_SJPG01000001.1"/>
</dbReference>
<keyword evidence="3" id="KW-0540">Nuclease</keyword>
<reference evidence="9 10" key="1">
    <citation type="submission" date="2019-02" db="EMBL/GenBank/DDBJ databases">
        <title>Deep-cultivation of Planctomycetes and their phenomic and genomic characterization uncovers novel biology.</title>
        <authorList>
            <person name="Wiegand S."/>
            <person name="Jogler M."/>
            <person name="Boedeker C."/>
            <person name="Pinto D."/>
            <person name="Vollmers J."/>
            <person name="Rivas-Marin E."/>
            <person name="Kohn T."/>
            <person name="Peeters S.H."/>
            <person name="Heuer A."/>
            <person name="Rast P."/>
            <person name="Oberbeckmann S."/>
            <person name="Bunk B."/>
            <person name="Jeske O."/>
            <person name="Meyerdierks A."/>
            <person name="Storesund J.E."/>
            <person name="Kallscheuer N."/>
            <person name="Luecker S."/>
            <person name="Lage O.M."/>
            <person name="Pohl T."/>
            <person name="Merkel B.J."/>
            <person name="Hornburger P."/>
            <person name="Mueller R.-W."/>
            <person name="Bruemmer F."/>
            <person name="Labrenz M."/>
            <person name="Spormann A.M."/>
            <person name="Op Den Camp H."/>
            <person name="Overmann J."/>
            <person name="Amann R."/>
            <person name="Jetten M.S.M."/>
            <person name="Mascher T."/>
            <person name="Medema M.H."/>
            <person name="Devos D.P."/>
            <person name="Kaster A.-K."/>
            <person name="Ovreas L."/>
            <person name="Rohde M."/>
            <person name="Galperin M.Y."/>
            <person name="Jogler C."/>
        </authorList>
    </citation>
    <scope>NUCLEOTIDE SEQUENCE [LARGE SCALE GENOMIC DNA]</scope>
    <source>
        <strain evidence="9 10">Pan54</strain>
    </source>
</reference>
<evidence type="ECO:0000256" key="4">
    <source>
        <dbReference type="ARBA" id="ARBA00022801"/>
    </source>
</evidence>
<evidence type="ECO:0000259" key="6">
    <source>
        <dbReference type="Pfam" id="PF01368"/>
    </source>
</evidence>
<evidence type="ECO:0000256" key="3">
    <source>
        <dbReference type="ARBA" id="ARBA00022722"/>
    </source>
</evidence>
<dbReference type="PANTHER" id="PTHR30255">
    <property type="entry name" value="SINGLE-STRANDED-DNA-SPECIFIC EXONUCLEASE RECJ"/>
    <property type="match status" value="1"/>
</dbReference>
<evidence type="ECO:0000256" key="5">
    <source>
        <dbReference type="ARBA" id="ARBA00022839"/>
    </source>
</evidence>
<dbReference type="Gene3D" id="3.10.310.30">
    <property type="match status" value="1"/>
</dbReference>
<protein>
    <recommendedName>
        <fullName evidence="2">Single-stranded-DNA-specific exonuclease RecJ</fullName>
    </recommendedName>
</protein>
<evidence type="ECO:0000259" key="8">
    <source>
        <dbReference type="Pfam" id="PF17768"/>
    </source>
</evidence>
<dbReference type="Pfam" id="PF17768">
    <property type="entry name" value="RecJ_OB"/>
    <property type="match status" value="1"/>
</dbReference>
<comment type="caution">
    <text evidence="9">The sequence shown here is derived from an EMBL/GenBank/DDBJ whole genome shotgun (WGS) entry which is preliminary data.</text>
</comment>
<evidence type="ECO:0000313" key="10">
    <source>
        <dbReference type="Proteomes" id="UP000316095"/>
    </source>
</evidence>
<feature type="domain" description="DDH" evidence="6">
    <location>
        <begin position="79"/>
        <end position="212"/>
    </location>
</feature>
<dbReference type="Proteomes" id="UP000316095">
    <property type="component" value="Unassembled WGS sequence"/>
</dbReference>
<evidence type="ECO:0000259" key="7">
    <source>
        <dbReference type="Pfam" id="PF02272"/>
    </source>
</evidence>
<dbReference type="Gene3D" id="3.90.1640.30">
    <property type="match status" value="1"/>
</dbReference>
<dbReference type="GO" id="GO:0006281">
    <property type="term" value="P:DNA repair"/>
    <property type="evidence" value="ECO:0007669"/>
    <property type="project" value="InterPro"/>
</dbReference>
<dbReference type="AlphaFoldDB" id="A0A5C5XPY5"/>
<dbReference type="OrthoDB" id="9809852at2"/>
<name>A0A5C5XPY5_9PLAN</name>
<keyword evidence="10" id="KW-1185">Reference proteome</keyword>
<dbReference type="GO" id="GO:0008409">
    <property type="term" value="F:5'-3' exonuclease activity"/>
    <property type="evidence" value="ECO:0007669"/>
    <property type="project" value="InterPro"/>
</dbReference>
<dbReference type="EMBL" id="SJPG01000001">
    <property type="protein sequence ID" value="TWT64473.1"/>
    <property type="molecule type" value="Genomic_DNA"/>
</dbReference>
<evidence type="ECO:0000256" key="2">
    <source>
        <dbReference type="ARBA" id="ARBA00019841"/>
    </source>
</evidence>
<dbReference type="InterPro" id="IPR041122">
    <property type="entry name" value="RecJ_OB"/>
</dbReference>
<dbReference type="InterPro" id="IPR003156">
    <property type="entry name" value="DHHA1_dom"/>
</dbReference>
<dbReference type="GO" id="GO:0006310">
    <property type="term" value="P:DNA recombination"/>
    <property type="evidence" value="ECO:0007669"/>
    <property type="project" value="InterPro"/>
</dbReference>
<comment type="similarity">
    <text evidence="1">Belongs to the RecJ family.</text>
</comment>
<accession>A0A5C5XPY5</accession>
<dbReference type="GO" id="GO:0003676">
    <property type="term" value="F:nucleic acid binding"/>
    <property type="evidence" value="ECO:0007669"/>
    <property type="project" value="InterPro"/>
</dbReference>
<dbReference type="InterPro" id="IPR001667">
    <property type="entry name" value="DDH_dom"/>
</dbReference>
<dbReference type="PANTHER" id="PTHR30255:SF2">
    <property type="entry name" value="SINGLE-STRANDED-DNA-SPECIFIC EXONUCLEASE RECJ"/>
    <property type="match status" value="1"/>
</dbReference>
<feature type="domain" description="DHHA1" evidence="7">
    <location>
        <begin position="359"/>
        <end position="451"/>
    </location>
</feature>
<dbReference type="Pfam" id="PF01368">
    <property type="entry name" value="DHH"/>
    <property type="match status" value="1"/>
</dbReference>
<evidence type="ECO:0000256" key="1">
    <source>
        <dbReference type="ARBA" id="ARBA00005915"/>
    </source>
</evidence>
<dbReference type="NCBIfam" id="TIGR00644">
    <property type="entry name" value="recJ"/>
    <property type="match status" value="1"/>
</dbReference>
<dbReference type="InterPro" id="IPR051673">
    <property type="entry name" value="SSDNA_exonuclease_RecJ"/>
</dbReference>